<dbReference type="InterPro" id="IPR058240">
    <property type="entry name" value="rSAM_sf"/>
</dbReference>
<dbReference type="SUPFAM" id="SSF102114">
    <property type="entry name" value="Radical SAM enzymes"/>
    <property type="match status" value="1"/>
</dbReference>
<dbReference type="Pfam" id="PF04055">
    <property type="entry name" value="Radical_SAM"/>
    <property type="match status" value="1"/>
</dbReference>
<sequence>MVWDRALKDRLAAETGARVRDWGGGLPLAVVYANSYRVAMSNLGVHALYKWLNDRENLLAERVFWDTDRLSTSGALSVESRRPLTDFSALLFSISWELDFLNLPPMLRAAGMPVYSKDRDESQPLVIGGGAALTANPLPVAPFFDAVCIGEAEAILPQLCQALEQTVSLSRQEQLERLAAVPGVFVPSIPAEVKRRYVQDLDLFPVGTQVFTGDTEFGDMFMMEVQRGCRFSCRFCLVAAAFCPFRWRSLDSLLDQAAGARKYRGRVALVGPVAAEHPRFADLLRGLRELGYGLSAGSMRVKPISDEILDELAKGGVKSLTVAPEAGTPELRRAIGKGFSDDDVIAAVGKIGRAGIRQLTLYSMVGLPGETDADVRALAALALRCKAEADRYAVVLSLNVSAFVPKPHTPFERLPMADSPDIDRRFDLLERALQGCGVKVKADNAAWAQVQAALSRGDEKLAPVIEKLDKISLAGWRRSLKAAGLSAADFTARRYAPGETLAWDVIKM</sequence>
<dbReference type="SMART" id="SM00729">
    <property type="entry name" value="Elp3"/>
    <property type="match status" value="1"/>
</dbReference>
<gene>
    <name evidence="2" type="ORF">DEALK_01540</name>
</gene>
<dbReference type="InterPro" id="IPR023404">
    <property type="entry name" value="rSAM_horseshoe"/>
</dbReference>
<name>A0A0W0GL11_9CHLR</name>
<dbReference type="InterPro" id="IPR007197">
    <property type="entry name" value="rSAM"/>
</dbReference>
<dbReference type="InterPro" id="IPR006638">
    <property type="entry name" value="Elp3/MiaA/NifB-like_rSAM"/>
</dbReference>
<dbReference type="Gene3D" id="3.40.50.280">
    <property type="entry name" value="Cobalamin-binding domain"/>
    <property type="match status" value="1"/>
</dbReference>
<dbReference type="InterPro" id="IPR045784">
    <property type="entry name" value="Radical_SAM_N2"/>
</dbReference>
<dbReference type="RefSeq" id="WP_058437780.1">
    <property type="nucleotide sequence ID" value="NZ_KQ758903.1"/>
</dbReference>
<dbReference type="PANTHER" id="PTHR42731">
    <property type="entry name" value="SLL1084 PROTEIN"/>
    <property type="match status" value="1"/>
</dbReference>
<evidence type="ECO:0000313" key="2">
    <source>
        <dbReference type="EMBL" id="KTB49242.1"/>
    </source>
</evidence>
<dbReference type="Gene3D" id="3.80.30.20">
    <property type="entry name" value="tm_1862 like domain"/>
    <property type="match status" value="1"/>
</dbReference>
<dbReference type="EMBL" id="LFDV01000001">
    <property type="protein sequence ID" value="KTB49242.1"/>
    <property type="molecule type" value="Genomic_DNA"/>
</dbReference>
<dbReference type="Pfam" id="PF19864">
    <property type="entry name" value="Radical_SAM_N2"/>
    <property type="match status" value="1"/>
</dbReference>
<evidence type="ECO:0000313" key="3">
    <source>
        <dbReference type="Proteomes" id="UP000053947"/>
    </source>
</evidence>
<dbReference type="PROSITE" id="PS51918">
    <property type="entry name" value="RADICAL_SAM"/>
    <property type="match status" value="1"/>
</dbReference>
<dbReference type="STRING" id="1217799.DEALK_01540"/>
<evidence type="ECO:0000259" key="1">
    <source>
        <dbReference type="PROSITE" id="PS51918"/>
    </source>
</evidence>
<reference evidence="2 3" key="1">
    <citation type="submission" date="2015-06" db="EMBL/GenBank/DDBJ databases">
        <title>Genome sequence of the organohalide-respiring Dehalogenimonas alkenigignens type strain (IP3-3T).</title>
        <authorList>
            <person name="Key T.A."/>
            <person name="Richmond D.P."/>
            <person name="Bowman K.S."/>
            <person name="Cho Y.-J."/>
            <person name="Chun J."/>
            <person name="da Costa M.S."/>
            <person name="Rainey F.A."/>
            <person name="Moe W.M."/>
        </authorList>
    </citation>
    <scope>NUCLEOTIDE SEQUENCE [LARGE SCALE GENOMIC DNA]</scope>
    <source>
        <strain evidence="2 3">IP3-3</strain>
    </source>
</reference>
<protein>
    <submittedName>
        <fullName evidence="2">Fe-S oxidoreductase</fullName>
    </submittedName>
</protein>
<dbReference type="GO" id="GO:0003824">
    <property type="term" value="F:catalytic activity"/>
    <property type="evidence" value="ECO:0007669"/>
    <property type="project" value="InterPro"/>
</dbReference>
<dbReference type="GO" id="GO:0051536">
    <property type="term" value="F:iron-sulfur cluster binding"/>
    <property type="evidence" value="ECO:0007669"/>
    <property type="project" value="InterPro"/>
</dbReference>
<comment type="caution">
    <text evidence="2">The sequence shown here is derived from an EMBL/GenBank/DDBJ whole genome shotgun (WGS) entry which is preliminary data.</text>
</comment>
<accession>A0A0W0GL11</accession>
<dbReference type="AlphaFoldDB" id="A0A0W0GL11"/>
<proteinExistence type="predicted"/>
<organism evidence="2 3">
    <name type="scientific">Dehalogenimonas alkenigignens</name>
    <dbReference type="NCBI Taxonomy" id="1217799"/>
    <lineage>
        <taxon>Bacteria</taxon>
        <taxon>Bacillati</taxon>
        <taxon>Chloroflexota</taxon>
        <taxon>Dehalococcoidia</taxon>
        <taxon>Dehalococcoidales</taxon>
        <taxon>Dehalococcoidaceae</taxon>
        <taxon>Dehalogenimonas</taxon>
    </lineage>
</organism>
<dbReference type="PANTHER" id="PTHR42731:SF1">
    <property type="entry name" value="RADICAL SAM DOMAIN PROTEIN"/>
    <property type="match status" value="1"/>
</dbReference>
<dbReference type="SFLD" id="SFLDG01082">
    <property type="entry name" value="B12-binding_domain_containing"/>
    <property type="match status" value="1"/>
</dbReference>
<feature type="domain" description="Radical SAM core" evidence="1">
    <location>
        <begin position="215"/>
        <end position="439"/>
    </location>
</feature>
<keyword evidence="3" id="KW-1185">Reference proteome</keyword>
<dbReference type="SFLD" id="SFLDS00029">
    <property type="entry name" value="Radical_SAM"/>
    <property type="match status" value="1"/>
</dbReference>
<dbReference type="CDD" id="cd01335">
    <property type="entry name" value="Radical_SAM"/>
    <property type="match status" value="1"/>
</dbReference>
<dbReference type="Proteomes" id="UP000053947">
    <property type="component" value="Unassembled WGS sequence"/>
</dbReference>
<dbReference type="OrthoDB" id="9806827at2"/>